<protein>
    <submittedName>
        <fullName evidence="2">Dienelactone hydrolase family protein</fullName>
    </submittedName>
</protein>
<dbReference type="PANTHER" id="PTHR46623:SF6">
    <property type="entry name" value="ALPHA_BETA-HYDROLASES SUPERFAMILY PROTEIN"/>
    <property type="match status" value="1"/>
</dbReference>
<evidence type="ECO:0000313" key="2">
    <source>
        <dbReference type="EMBL" id="MCZ8380744.1"/>
    </source>
</evidence>
<dbReference type="EMBL" id="JAPZPY010000008">
    <property type="protein sequence ID" value="MCZ8380744.1"/>
    <property type="molecule type" value="Genomic_DNA"/>
</dbReference>
<dbReference type="InterPro" id="IPR002925">
    <property type="entry name" value="Dienelactn_hydro"/>
</dbReference>
<dbReference type="InterPro" id="IPR029058">
    <property type="entry name" value="AB_hydrolase_fold"/>
</dbReference>
<dbReference type="Gene3D" id="3.40.50.1820">
    <property type="entry name" value="alpha/beta hydrolase"/>
    <property type="match status" value="1"/>
</dbReference>
<name>A0ABT4PVZ2_9MYCO</name>
<dbReference type="SUPFAM" id="SSF53474">
    <property type="entry name" value="alpha/beta-Hydrolases"/>
    <property type="match status" value="1"/>
</dbReference>
<evidence type="ECO:0000259" key="1">
    <source>
        <dbReference type="Pfam" id="PF01738"/>
    </source>
</evidence>
<dbReference type="InterPro" id="IPR051049">
    <property type="entry name" value="Dienelactone_hydrolase-like"/>
</dbReference>
<keyword evidence="2" id="KW-0378">Hydrolase</keyword>
<comment type="caution">
    <text evidence="2">The sequence shown here is derived from an EMBL/GenBank/DDBJ whole genome shotgun (WGS) entry which is preliminary data.</text>
</comment>
<dbReference type="GO" id="GO:0016787">
    <property type="term" value="F:hydrolase activity"/>
    <property type="evidence" value="ECO:0007669"/>
    <property type="project" value="UniProtKB-KW"/>
</dbReference>
<proteinExistence type="predicted"/>
<accession>A0ABT4PVZ2</accession>
<sequence>MRDIKITAPNGPLEAMVSVPDGSGPWPGVVVVHDAIGYSPDNRRTTARICAQGYVTITPNLFSRGRVRCITSAFRSLSTGTGPTVDDILAAREHLLAMPECSGPVGIVGFCMGGQFALLLSPRGFAASAPFYGTPLPRGLNEALDASCPVVASFGRRDPLGIGAGERLTKAVKARNITADVKVYPDVGHSFANQLPAQPLLRITGFGYDEAATEDAWSRVFAFFDTHLRAG</sequence>
<feature type="domain" description="Dienelactone hydrolase" evidence="1">
    <location>
        <begin position="14"/>
        <end position="227"/>
    </location>
</feature>
<dbReference type="Pfam" id="PF01738">
    <property type="entry name" value="DLH"/>
    <property type="match status" value="1"/>
</dbReference>
<dbReference type="Proteomes" id="UP001142153">
    <property type="component" value="Unassembled WGS sequence"/>
</dbReference>
<reference evidence="2" key="1">
    <citation type="submission" date="2022-12" db="EMBL/GenBank/DDBJ databases">
        <authorList>
            <person name="Deng Y."/>
            <person name="Zhang Y.-Q."/>
        </authorList>
    </citation>
    <scope>NUCLEOTIDE SEQUENCE</scope>
    <source>
        <strain evidence="2">CPCC 205372</strain>
    </source>
</reference>
<keyword evidence="3" id="KW-1185">Reference proteome</keyword>
<organism evidence="2 3">
    <name type="scientific">Mycobacterium hippophais</name>
    <dbReference type="NCBI Taxonomy" id="3016340"/>
    <lineage>
        <taxon>Bacteria</taxon>
        <taxon>Bacillati</taxon>
        <taxon>Actinomycetota</taxon>
        <taxon>Actinomycetes</taxon>
        <taxon>Mycobacteriales</taxon>
        <taxon>Mycobacteriaceae</taxon>
        <taxon>Mycobacterium</taxon>
    </lineage>
</organism>
<evidence type="ECO:0000313" key="3">
    <source>
        <dbReference type="Proteomes" id="UP001142153"/>
    </source>
</evidence>
<gene>
    <name evidence="2" type="ORF">O6P37_17900</name>
</gene>
<dbReference type="PANTHER" id="PTHR46623">
    <property type="entry name" value="CARBOXYMETHYLENEBUTENOLIDASE-RELATED"/>
    <property type="match status" value="1"/>
</dbReference>